<accession>A0A1N7KLT6</accession>
<dbReference type="AlphaFoldDB" id="A0A1N7KLT6"/>
<protein>
    <submittedName>
        <fullName evidence="1">Uncharacterized protein</fullName>
    </submittedName>
</protein>
<gene>
    <name evidence="1" type="ORF">SAMN05421768_11524</name>
</gene>
<dbReference type="EMBL" id="FTNZ01000015">
    <property type="protein sequence ID" value="SIS62592.1"/>
    <property type="molecule type" value="Genomic_DNA"/>
</dbReference>
<dbReference type="Proteomes" id="UP000186106">
    <property type="component" value="Unassembled WGS sequence"/>
</dbReference>
<reference evidence="1 2" key="1">
    <citation type="submission" date="2017-01" db="EMBL/GenBank/DDBJ databases">
        <authorList>
            <person name="Mah S.A."/>
            <person name="Swanson W.J."/>
            <person name="Moy G.W."/>
            <person name="Vacquier V.D."/>
        </authorList>
    </citation>
    <scope>NUCLEOTIDE SEQUENCE [LARGE SCALE GENOMIC DNA]</scope>
    <source>
        <strain evidence="1 2">DSM 16927</strain>
    </source>
</reference>
<proteinExistence type="predicted"/>
<dbReference type="RefSeq" id="WP_167368285.1">
    <property type="nucleotide sequence ID" value="NZ_FTNZ01000015.1"/>
</dbReference>
<dbReference type="NCBIfam" id="NF038153">
    <property type="entry name" value="lant_leader_L1a"/>
    <property type="match status" value="1"/>
</dbReference>
<sequence length="58" mass="6593">MSNKSVKLRKVTMMNKDTIVKLQEDQLNKVKGGKGKEIEQDTEKSMSCFITTCAYCCE</sequence>
<evidence type="ECO:0000313" key="1">
    <source>
        <dbReference type="EMBL" id="SIS62592.1"/>
    </source>
</evidence>
<dbReference type="STRING" id="112234.SAMN05421768_11524"/>
<organism evidence="1 2">
    <name type="scientific">Chryseobacterium joostei</name>
    <dbReference type="NCBI Taxonomy" id="112234"/>
    <lineage>
        <taxon>Bacteria</taxon>
        <taxon>Pseudomonadati</taxon>
        <taxon>Bacteroidota</taxon>
        <taxon>Flavobacteriia</taxon>
        <taxon>Flavobacteriales</taxon>
        <taxon>Weeksellaceae</taxon>
        <taxon>Chryseobacterium group</taxon>
        <taxon>Chryseobacterium</taxon>
    </lineage>
</organism>
<evidence type="ECO:0000313" key="2">
    <source>
        <dbReference type="Proteomes" id="UP000186106"/>
    </source>
</evidence>
<dbReference type="InterPro" id="IPR058238">
    <property type="entry name" value="Lant_leader_dom"/>
</dbReference>
<name>A0A1N7KLT6_9FLAO</name>